<dbReference type="SUPFAM" id="SSF48208">
    <property type="entry name" value="Six-hairpin glycosidases"/>
    <property type="match status" value="1"/>
</dbReference>
<organism evidence="4 5">
    <name type="scientific">Heminiphilus faecis</name>
    <dbReference type="NCBI Taxonomy" id="2601703"/>
    <lineage>
        <taxon>Bacteria</taxon>
        <taxon>Pseudomonadati</taxon>
        <taxon>Bacteroidota</taxon>
        <taxon>Bacteroidia</taxon>
        <taxon>Bacteroidales</taxon>
        <taxon>Muribaculaceae</taxon>
        <taxon>Heminiphilus</taxon>
    </lineage>
</organism>
<dbReference type="RefSeq" id="WP_369863209.1">
    <property type="nucleotide sequence ID" value="NZ_JBCLPP010000007.1"/>
</dbReference>
<sequence length="752" mass="84978">MKCIYFSLRCIGLMLLMLASTAGAAKRQLPGDIVRMLSSYNVIWDTPSRSGSLESMPVGNGDITANVWVEDGGDLMMYIGKSDTWSEATRLLKVGRVRVSLSPNPFKNGIFSQELNLINGEILITAGSGADRTTIKVWVDANSPVINVDASSAKPTSMTCVTEIMRPHDVTFTGGGGHPLSASYTGVRDSPVPPSESADVLVPCKDRVEWYHRNTSSMFRTILEKQNVGELADKYADPFINRTFGAAITGKGMIAVNDSTLASERPAKKQNVSIVALTAQTDNVAQWQSRLDDILKTVGSIPAKTAYMRHCSWWDNFWNRSWIFLSGNENARIVTEAYLLQRYMIACQGRGAYPIKFNGGTLTFDYKGKNGDYRNWGPGYWYQNCRLYYWPLTASGDSDMKKAWFDMYMNNLALQSDVTRKYYGHDGAFFPETTNFFGLYIQDDWGWNNTGKASQTRWIRYHYEGALEMLAEMLEEYNHSRDEAFAKNYIVPFATQVISFFANHWPTINDRYRFIPANSLEQYWDCLNPIDYIAGLTHDINELKKLPENIVGSKLREEWDNCLRRLPPLPKTPDGKRLLPAEEYGVDRNFENPECYTIFPFKLYGMGRPDLDVALNTFNHRKFKHSNCWSQCAIQAAILGQSQLMEEALLKNATARDPEVRFPAFWKPGSDYMPDLDNGGVLATAVQHMLIDNLDGAIILLQALPDNWEADFKLRAHDNTVVRAKAKGKTLKELQVTPRSRANDVIIPDNNK</sequence>
<name>A0ABV4CTH7_9BACT</name>
<dbReference type="Gene3D" id="2.70.98.50">
    <property type="entry name" value="putative glycoside hydrolase family protein from bacillus halodurans"/>
    <property type="match status" value="1"/>
</dbReference>
<evidence type="ECO:0000313" key="4">
    <source>
        <dbReference type="EMBL" id="MEY8244680.1"/>
    </source>
</evidence>
<gene>
    <name evidence="4" type="ORF">AAK873_03475</name>
</gene>
<evidence type="ECO:0000259" key="2">
    <source>
        <dbReference type="Pfam" id="PF18961"/>
    </source>
</evidence>
<dbReference type="InterPro" id="IPR043757">
    <property type="entry name" value="DUF5703_N"/>
</dbReference>
<feature type="domain" description="Glycosyl hydrolase family 95 catalytic" evidence="3">
    <location>
        <begin position="375"/>
        <end position="549"/>
    </location>
</feature>
<dbReference type="InterPro" id="IPR008928">
    <property type="entry name" value="6-hairpin_glycosidase_sf"/>
</dbReference>
<accession>A0ABV4CTH7</accession>
<protein>
    <submittedName>
        <fullName evidence="4">DUF5703 domain-containing protein</fullName>
    </submittedName>
</protein>
<dbReference type="Pfam" id="PF18961">
    <property type="entry name" value="DUF5703_N"/>
    <property type="match status" value="1"/>
</dbReference>
<feature type="chain" id="PRO_5047379925" evidence="1">
    <location>
        <begin position="25"/>
        <end position="752"/>
    </location>
</feature>
<reference evidence="4 5" key="1">
    <citation type="submission" date="2024-03" db="EMBL/GenBank/DDBJ databases">
        <title>Mouse gut bacterial collection (mGBC) of GemPharmatech.</title>
        <authorList>
            <person name="He Y."/>
            <person name="Dong L."/>
            <person name="Wu D."/>
            <person name="Gao X."/>
            <person name="Lin Z."/>
        </authorList>
    </citation>
    <scope>NUCLEOTIDE SEQUENCE [LARGE SCALE GENOMIC DNA]</scope>
    <source>
        <strain evidence="4 5">54-13</strain>
    </source>
</reference>
<feature type="signal peptide" evidence="1">
    <location>
        <begin position="1"/>
        <end position="24"/>
    </location>
</feature>
<dbReference type="InterPro" id="IPR012341">
    <property type="entry name" value="6hp_glycosidase-like_sf"/>
</dbReference>
<evidence type="ECO:0000313" key="5">
    <source>
        <dbReference type="Proteomes" id="UP001565200"/>
    </source>
</evidence>
<dbReference type="Gene3D" id="1.50.10.10">
    <property type="match status" value="1"/>
</dbReference>
<dbReference type="Proteomes" id="UP001565200">
    <property type="component" value="Unassembled WGS sequence"/>
</dbReference>
<proteinExistence type="predicted"/>
<dbReference type="Pfam" id="PF22124">
    <property type="entry name" value="Glyco_hydro_95_cat"/>
    <property type="match status" value="1"/>
</dbReference>
<dbReference type="EMBL" id="JBCLPP010000007">
    <property type="protein sequence ID" value="MEY8244680.1"/>
    <property type="molecule type" value="Genomic_DNA"/>
</dbReference>
<feature type="domain" description="DUF5703" evidence="2">
    <location>
        <begin position="43"/>
        <end position="323"/>
    </location>
</feature>
<evidence type="ECO:0000256" key="1">
    <source>
        <dbReference type="SAM" id="SignalP"/>
    </source>
</evidence>
<keyword evidence="5" id="KW-1185">Reference proteome</keyword>
<comment type="caution">
    <text evidence="4">The sequence shown here is derived from an EMBL/GenBank/DDBJ whole genome shotgun (WGS) entry which is preliminary data.</text>
</comment>
<dbReference type="InterPro" id="IPR054363">
    <property type="entry name" value="GH95_cat"/>
</dbReference>
<evidence type="ECO:0000259" key="3">
    <source>
        <dbReference type="Pfam" id="PF22124"/>
    </source>
</evidence>
<keyword evidence="1" id="KW-0732">Signal</keyword>